<dbReference type="InterPro" id="IPR052433">
    <property type="entry name" value="X-Pro_dipept-like"/>
</dbReference>
<keyword evidence="6" id="KW-0031">Aminopeptidase</keyword>
<dbReference type="Proteomes" id="UP000011761">
    <property type="component" value="Unassembled WGS sequence"/>
</dbReference>
<reference evidence="12 13" key="1">
    <citation type="journal article" date="2012" name="PLoS Pathog.">
        <title>Diverse lifestyles and strategies of plant pathogenesis encoded in the genomes of eighteen Dothideomycetes fungi.</title>
        <authorList>
            <person name="Ohm R.A."/>
            <person name="Feau N."/>
            <person name="Henrissat B."/>
            <person name="Schoch C.L."/>
            <person name="Horwitz B.A."/>
            <person name="Barry K.W."/>
            <person name="Condon B.J."/>
            <person name="Copeland A.C."/>
            <person name="Dhillon B."/>
            <person name="Glaser F."/>
            <person name="Hesse C.N."/>
            <person name="Kosti I."/>
            <person name="LaButti K."/>
            <person name="Lindquist E.A."/>
            <person name="Lucas S."/>
            <person name="Salamov A.A."/>
            <person name="Bradshaw R.E."/>
            <person name="Ciuffetti L."/>
            <person name="Hamelin R.C."/>
            <person name="Kema G.H.J."/>
            <person name="Lawrence C."/>
            <person name="Scott J.A."/>
            <person name="Spatafora J.W."/>
            <person name="Turgeon B.G."/>
            <person name="de Wit P.J.G.M."/>
            <person name="Zhong S."/>
            <person name="Goodwin S.B."/>
            <person name="Grigoriev I.V."/>
        </authorList>
    </citation>
    <scope>NUCLEOTIDE SEQUENCE [LARGE SCALE GENOMIC DNA]</scope>
    <source>
        <strain evidence="12 13">UAMH 10762</strain>
    </source>
</reference>
<dbReference type="Gene3D" id="3.90.230.10">
    <property type="entry name" value="Creatinase/methionine aminopeptidase superfamily"/>
    <property type="match status" value="1"/>
</dbReference>
<dbReference type="InterPro" id="IPR036005">
    <property type="entry name" value="Creatinase/aminopeptidase-like"/>
</dbReference>
<gene>
    <name evidence="12" type="ORF">BAUCODRAFT_37243</name>
</gene>
<protein>
    <recommendedName>
        <fullName evidence="5">Xaa-Pro aminopeptidase</fullName>
        <ecNumber evidence="5">3.4.11.9</ecNumber>
    </recommendedName>
    <alternativeName>
        <fullName evidence="10">Aminoacylproline aminopeptidase</fullName>
    </alternativeName>
</protein>
<evidence type="ECO:0000256" key="3">
    <source>
        <dbReference type="ARBA" id="ARBA00002443"/>
    </source>
</evidence>
<evidence type="ECO:0000256" key="1">
    <source>
        <dbReference type="ARBA" id="ARBA00001424"/>
    </source>
</evidence>
<dbReference type="GeneID" id="19113194"/>
<dbReference type="GO" id="GO:0006508">
    <property type="term" value="P:proteolysis"/>
    <property type="evidence" value="ECO:0007669"/>
    <property type="project" value="TreeGrafter"/>
</dbReference>
<evidence type="ECO:0000259" key="11">
    <source>
        <dbReference type="Pfam" id="PF00557"/>
    </source>
</evidence>
<keyword evidence="9" id="KW-0464">Manganese</keyword>
<keyword evidence="7" id="KW-0479">Metal-binding</keyword>
<evidence type="ECO:0000256" key="8">
    <source>
        <dbReference type="ARBA" id="ARBA00022801"/>
    </source>
</evidence>
<organism evidence="12 13">
    <name type="scientific">Baudoinia panamericana (strain UAMH 10762)</name>
    <name type="common">Angels' share fungus</name>
    <name type="synonym">Baudoinia compniacensis (strain UAMH 10762)</name>
    <dbReference type="NCBI Taxonomy" id="717646"/>
    <lineage>
        <taxon>Eukaryota</taxon>
        <taxon>Fungi</taxon>
        <taxon>Dikarya</taxon>
        <taxon>Ascomycota</taxon>
        <taxon>Pezizomycotina</taxon>
        <taxon>Dothideomycetes</taxon>
        <taxon>Dothideomycetidae</taxon>
        <taxon>Mycosphaerellales</taxon>
        <taxon>Teratosphaeriaceae</taxon>
        <taxon>Baudoinia</taxon>
    </lineage>
</organism>
<dbReference type="GO" id="GO:0004177">
    <property type="term" value="F:aminopeptidase activity"/>
    <property type="evidence" value="ECO:0007669"/>
    <property type="project" value="UniProtKB-KW"/>
</dbReference>
<dbReference type="SUPFAM" id="SSF55920">
    <property type="entry name" value="Creatinase/aminopeptidase"/>
    <property type="match status" value="1"/>
</dbReference>
<dbReference type="GO" id="GO:0046872">
    <property type="term" value="F:metal ion binding"/>
    <property type="evidence" value="ECO:0007669"/>
    <property type="project" value="UniProtKB-KW"/>
</dbReference>
<dbReference type="Pfam" id="PF00557">
    <property type="entry name" value="Peptidase_M24"/>
    <property type="match status" value="1"/>
</dbReference>
<dbReference type="CDD" id="cd01087">
    <property type="entry name" value="Prolidase"/>
    <property type="match status" value="1"/>
</dbReference>
<dbReference type="OrthoDB" id="10261878at2759"/>
<comment type="cofactor">
    <cofactor evidence="2">
        <name>Mn(2+)</name>
        <dbReference type="ChEBI" id="CHEBI:29035"/>
    </cofactor>
</comment>
<feature type="domain" description="Peptidase M24" evidence="11">
    <location>
        <begin position="91"/>
        <end position="351"/>
    </location>
</feature>
<evidence type="ECO:0000256" key="5">
    <source>
        <dbReference type="ARBA" id="ARBA00012574"/>
    </source>
</evidence>
<dbReference type="InterPro" id="IPR029149">
    <property type="entry name" value="Creatin/AminoP/Spt16_N"/>
</dbReference>
<dbReference type="RefSeq" id="XP_007679274.1">
    <property type="nucleotide sequence ID" value="XM_007681084.1"/>
</dbReference>
<keyword evidence="13" id="KW-1185">Reference proteome</keyword>
<evidence type="ECO:0000256" key="6">
    <source>
        <dbReference type="ARBA" id="ARBA00022438"/>
    </source>
</evidence>
<name>M2N4D6_BAUPA</name>
<dbReference type="KEGG" id="bcom:BAUCODRAFT_37243"/>
<dbReference type="STRING" id="717646.M2N4D6"/>
<proteinExistence type="inferred from homology"/>
<dbReference type="OMA" id="DFWHKVA"/>
<evidence type="ECO:0000256" key="2">
    <source>
        <dbReference type="ARBA" id="ARBA00001936"/>
    </source>
</evidence>
<evidence type="ECO:0000313" key="13">
    <source>
        <dbReference type="Proteomes" id="UP000011761"/>
    </source>
</evidence>
<comment type="similarity">
    <text evidence="4">Belongs to the peptidase M24B family.</text>
</comment>
<dbReference type="PANTHER" id="PTHR43226">
    <property type="entry name" value="XAA-PRO AMINOPEPTIDASE 3"/>
    <property type="match status" value="1"/>
</dbReference>
<evidence type="ECO:0000256" key="7">
    <source>
        <dbReference type="ARBA" id="ARBA00022723"/>
    </source>
</evidence>
<dbReference type="HOGENOM" id="CLU_017266_1_2_1"/>
<comment type="catalytic activity">
    <reaction evidence="1">
        <text>Release of any N-terminal amino acid, including proline, that is linked to proline, even from a dipeptide or tripeptide.</text>
        <dbReference type="EC" id="3.4.11.9"/>
    </reaction>
</comment>
<accession>M2N4D6</accession>
<dbReference type="EMBL" id="KB445560">
    <property type="protein sequence ID" value="EMC93555.1"/>
    <property type="molecule type" value="Genomic_DNA"/>
</dbReference>
<dbReference type="eggNOG" id="KOG2737">
    <property type="taxonomic scope" value="Eukaryota"/>
</dbReference>
<evidence type="ECO:0000256" key="10">
    <source>
        <dbReference type="ARBA" id="ARBA00030849"/>
    </source>
</evidence>
<keyword evidence="8" id="KW-0378">Hydrolase</keyword>
<dbReference type="SUPFAM" id="SSF53092">
    <property type="entry name" value="Creatinase/prolidase N-terminal domain"/>
    <property type="match status" value="1"/>
</dbReference>
<dbReference type="AlphaFoldDB" id="M2N4D6"/>
<dbReference type="InterPro" id="IPR000994">
    <property type="entry name" value="Pept_M24"/>
</dbReference>
<keyword evidence="6" id="KW-0645">Protease</keyword>
<dbReference type="FunFam" id="3.90.230.10:FF:000002">
    <property type="entry name" value="Xaa-Pro aminopeptidase 3"/>
    <property type="match status" value="1"/>
</dbReference>
<evidence type="ECO:0000256" key="9">
    <source>
        <dbReference type="ARBA" id="ARBA00023211"/>
    </source>
</evidence>
<dbReference type="PANTHER" id="PTHR43226:SF1">
    <property type="entry name" value="XAA-PRO DIPEPTIDASE"/>
    <property type="match status" value="1"/>
</dbReference>
<evidence type="ECO:0000256" key="4">
    <source>
        <dbReference type="ARBA" id="ARBA00008766"/>
    </source>
</evidence>
<comment type="function">
    <text evidence="3">Catalyzes the removal of a penultimate prolyl residue from the N-termini of peptides.</text>
</comment>
<sequence length="381" mass="43027">MWAGMPLLPEEAMERYDIDEVLPSDELKTGSSLVKMLEKQQTTVFAIQDRADLAIFHAEHLRQYDPQIDYEWTRKAIEACRVIKDEHEIALIRHANIVSSYAHEQVLASVKRAKNERELNAVFVMHCHANGCREQAYGCVCASGTNASTLHYVHNDMPLDSRLNLLLDAGCESNCYCADITRTFPLNGTFSKESREIYELVLRMQTECMTMIRAGVKWEDVHMRAHAVAASGLRDLGILQKSLSVDNILDSKITTRFFPHGLGHYLGMDTHDVGGNANYSDPNEFFAYLRVRGTLPAGAVITNEPGIYFRKYPFEQELKDGRWDGVVDQGVLARYWEVGGVRIEDDVLVKEDGCENLTTVSSEPEYIEAAVNGRDQDSVRK</sequence>
<dbReference type="EC" id="3.4.11.9" evidence="5"/>
<evidence type="ECO:0000313" key="12">
    <source>
        <dbReference type="EMBL" id="EMC93555.1"/>
    </source>
</evidence>